<comment type="subcellular location">
    <subcellularLocation>
        <location evidence="1">Cell membrane</location>
        <topology evidence="1">Multi-pass membrane protein</topology>
    </subcellularLocation>
</comment>
<dbReference type="PANTHER" id="PTHR35806">
    <property type="entry name" value="OXALOACETATE DECARBOXYLASE BETA CHAIN 2"/>
    <property type="match status" value="1"/>
</dbReference>
<keyword evidence="7" id="KW-0813">Transport</keyword>
<evidence type="ECO:0000256" key="4">
    <source>
        <dbReference type="ARBA" id="ARBA00022967"/>
    </source>
</evidence>
<dbReference type="GO" id="GO:0006814">
    <property type="term" value="P:sodium ion transport"/>
    <property type="evidence" value="ECO:0007669"/>
    <property type="project" value="UniProtKB-UniRule"/>
</dbReference>
<dbReference type="InterPro" id="IPR005661">
    <property type="entry name" value="OadB_MmdB"/>
</dbReference>
<keyword evidence="7" id="KW-0739">Sodium transport</keyword>
<keyword evidence="4" id="KW-1278">Translocase</keyword>
<organism evidence="9">
    <name type="scientific">Fervidobacterium pennivorans</name>
    <dbReference type="NCBI Taxonomy" id="93466"/>
    <lineage>
        <taxon>Bacteria</taxon>
        <taxon>Thermotogati</taxon>
        <taxon>Thermotogota</taxon>
        <taxon>Thermotogae</taxon>
        <taxon>Thermotogales</taxon>
        <taxon>Fervidobacteriaceae</taxon>
        <taxon>Fervidobacterium</taxon>
    </lineage>
</organism>
<comment type="caution">
    <text evidence="9">The sequence shown here is derived from an EMBL/GenBank/DDBJ whole genome shotgun (WGS) entry which is preliminary data.</text>
</comment>
<gene>
    <name evidence="9" type="ORF">ENU12_06525</name>
</gene>
<dbReference type="AlphaFoldDB" id="A0A7V4CNG2"/>
<evidence type="ECO:0000313" key="9">
    <source>
        <dbReference type="EMBL" id="HGQ77540.1"/>
    </source>
</evidence>
<evidence type="ECO:0000256" key="6">
    <source>
        <dbReference type="ARBA" id="ARBA00023136"/>
    </source>
</evidence>
<keyword evidence="6 7" id="KW-0472">Membrane</keyword>
<keyword evidence="7" id="KW-0406">Ion transport</keyword>
<feature type="transmembrane region" description="Helical" evidence="8">
    <location>
        <begin position="264"/>
        <end position="281"/>
    </location>
</feature>
<protein>
    <submittedName>
        <fullName evidence="9">Sodium ion-translocating decarboxylase subunit beta</fullName>
    </submittedName>
</protein>
<feature type="transmembrane region" description="Helical" evidence="8">
    <location>
        <begin position="12"/>
        <end position="36"/>
    </location>
</feature>
<keyword evidence="3 8" id="KW-0812">Transmembrane</keyword>
<evidence type="ECO:0000256" key="2">
    <source>
        <dbReference type="ARBA" id="ARBA00022475"/>
    </source>
</evidence>
<name>A0A7V4CNG2_FERPE</name>
<dbReference type="Pfam" id="PF03977">
    <property type="entry name" value="OAD_beta"/>
    <property type="match status" value="1"/>
</dbReference>
<dbReference type="GO" id="GO:0005886">
    <property type="term" value="C:plasma membrane"/>
    <property type="evidence" value="ECO:0007669"/>
    <property type="project" value="UniProtKB-SubCell"/>
</dbReference>
<feature type="transmembrane region" description="Helical" evidence="8">
    <location>
        <begin position="117"/>
        <end position="138"/>
    </location>
</feature>
<feature type="transmembrane region" description="Helical" evidence="8">
    <location>
        <begin position="293"/>
        <end position="313"/>
    </location>
</feature>
<keyword evidence="7" id="KW-0915">Sodium</keyword>
<evidence type="ECO:0000256" key="5">
    <source>
        <dbReference type="ARBA" id="ARBA00022989"/>
    </source>
</evidence>
<dbReference type="PANTHER" id="PTHR35806:SF1">
    <property type="entry name" value="OXALOACETATE DECARBOXYLASE BETA CHAIN 2"/>
    <property type="match status" value="1"/>
</dbReference>
<keyword evidence="2 7" id="KW-1003">Cell membrane</keyword>
<dbReference type="GO" id="GO:0016829">
    <property type="term" value="F:lyase activity"/>
    <property type="evidence" value="ECO:0007669"/>
    <property type="project" value="InterPro"/>
</dbReference>
<evidence type="ECO:0000256" key="7">
    <source>
        <dbReference type="PIRNR" id="PIRNR015658"/>
    </source>
</evidence>
<evidence type="ECO:0000256" key="1">
    <source>
        <dbReference type="ARBA" id="ARBA00004651"/>
    </source>
</evidence>
<accession>A0A7V4CNG2</accession>
<dbReference type="PIRSF" id="PIRSF015658">
    <property type="entry name" value="MmdB_OadB"/>
    <property type="match status" value="1"/>
</dbReference>
<feature type="transmembrane region" description="Helical" evidence="8">
    <location>
        <begin position="365"/>
        <end position="383"/>
    </location>
</feature>
<evidence type="ECO:0000256" key="8">
    <source>
        <dbReference type="SAM" id="Phobius"/>
    </source>
</evidence>
<dbReference type="EMBL" id="DTBH01000139">
    <property type="protein sequence ID" value="HGQ77540.1"/>
    <property type="molecule type" value="Genomic_DNA"/>
</dbReference>
<feature type="transmembrane region" description="Helical" evidence="8">
    <location>
        <begin position="170"/>
        <end position="197"/>
    </location>
</feature>
<feature type="transmembrane region" description="Helical" evidence="8">
    <location>
        <begin position="43"/>
        <end position="65"/>
    </location>
</feature>
<dbReference type="NCBIfam" id="TIGR01109">
    <property type="entry name" value="Na_pump_decarbB"/>
    <property type="match status" value="1"/>
</dbReference>
<evidence type="ECO:0000256" key="3">
    <source>
        <dbReference type="ARBA" id="ARBA00022692"/>
    </source>
</evidence>
<feature type="transmembrane region" description="Helical" evidence="8">
    <location>
        <begin position="218"/>
        <end position="244"/>
    </location>
</feature>
<keyword evidence="5 8" id="KW-1133">Transmembrane helix</keyword>
<reference evidence="9" key="1">
    <citation type="journal article" date="2020" name="mSystems">
        <title>Genome- and Community-Level Interaction Insights into Carbon Utilization and Element Cycling Functions of Hydrothermarchaeota in Hydrothermal Sediment.</title>
        <authorList>
            <person name="Zhou Z."/>
            <person name="Liu Y."/>
            <person name="Xu W."/>
            <person name="Pan J."/>
            <person name="Luo Z.H."/>
            <person name="Li M."/>
        </authorList>
    </citation>
    <scope>NUCLEOTIDE SEQUENCE [LARGE SCALE GENOMIC DNA]</scope>
    <source>
        <strain evidence="9">SpSt-640</strain>
    </source>
</reference>
<feature type="transmembrane region" description="Helical" evidence="8">
    <location>
        <begin position="91"/>
        <end position="110"/>
    </location>
</feature>
<sequence length="384" mass="40919">MLDEFFVFLKTMAFSQMTLGNIFMIAIAGILIYVAVKKDAEPLLLIPIAFGIILSNIPPVATGILNPPQTFADGRFIPGGFMYYIKKGLDLGIYPPLIFLGIGALTDFSFMLSYPLTIFLGGAAQIGIFVTFLLARAFGFTLKQAASIGIIGGADGPTSIYVSTKFAPELLSIIAIAAYSYIALIPILQPPVSKLLTTRKERLIRMKAPRKVSKAEKIVFSIITTLVTALLVPQSLTLVGPLMFGNLLREVGNVKRLVEAASKYILDTTTILLCLSVGASARADVFLTPQSLLVFGMGAFAFVSSLASGILFAKFLNLFLKDKINPLIGAAGVSAVPDSARVAQKLAQEEDPTNFILMHAMSPNVAGVIGSAVAAGVFLAIFGR</sequence>
<proteinExistence type="predicted"/>